<organism evidence="7 8">
    <name type="scientific">Fusarium torreyae</name>
    <dbReference type="NCBI Taxonomy" id="1237075"/>
    <lineage>
        <taxon>Eukaryota</taxon>
        <taxon>Fungi</taxon>
        <taxon>Dikarya</taxon>
        <taxon>Ascomycota</taxon>
        <taxon>Pezizomycotina</taxon>
        <taxon>Sordariomycetes</taxon>
        <taxon>Hypocreomycetidae</taxon>
        <taxon>Hypocreales</taxon>
        <taxon>Nectriaceae</taxon>
        <taxon>Fusarium</taxon>
    </lineage>
</organism>
<dbReference type="Proteomes" id="UP001152049">
    <property type="component" value="Unassembled WGS sequence"/>
</dbReference>
<comment type="caution">
    <text evidence="7">The sequence shown here is derived from an EMBL/GenBank/DDBJ whole genome shotgun (WGS) entry which is preliminary data.</text>
</comment>
<dbReference type="PANTHER" id="PTHR42973">
    <property type="entry name" value="BINDING OXIDOREDUCTASE, PUTATIVE (AFU_ORTHOLOGUE AFUA_1G17690)-RELATED"/>
    <property type="match status" value="1"/>
</dbReference>
<feature type="domain" description="FAD-binding PCMH-type" evidence="6">
    <location>
        <begin position="92"/>
        <end position="262"/>
    </location>
</feature>
<evidence type="ECO:0000256" key="5">
    <source>
        <dbReference type="SAM" id="SignalP"/>
    </source>
</evidence>
<dbReference type="InterPro" id="IPR016169">
    <property type="entry name" value="FAD-bd_PCMH_sub2"/>
</dbReference>
<keyword evidence="3" id="KW-0274">FAD</keyword>
<keyword evidence="5" id="KW-0732">Signal</keyword>
<feature type="chain" id="PRO_5040848475" description="FAD-binding PCMH-type domain-containing protein" evidence="5">
    <location>
        <begin position="21"/>
        <end position="517"/>
    </location>
</feature>
<dbReference type="InterPro" id="IPR006094">
    <property type="entry name" value="Oxid_FAD_bind_N"/>
</dbReference>
<dbReference type="GO" id="GO:0016491">
    <property type="term" value="F:oxidoreductase activity"/>
    <property type="evidence" value="ECO:0007669"/>
    <property type="project" value="UniProtKB-KW"/>
</dbReference>
<evidence type="ECO:0000256" key="2">
    <source>
        <dbReference type="ARBA" id="ARBA00022630"/>
    </source>
</evidence>
<evidence type="ECO:0000256" key="4">
    <source>
        <dbReference type="ARBA" id="ARBA00023002"/>
    </source>
</evidence>
<dbReference type="OrthoDB" id="2151789at2759"/>
<comment type="similarity">
    <text evidence="1">Belongs to the oxygen-dependent FAD-linked oxidoreductase family.</text>
</comment>
<dbReference type="PANTHER" id="PTHR42973:SF54">
    <property type="entry name" value="FAD-BINDING PCMH-TYPE DOMAIN-CONTAINING PROTEIN"/>
    <property type="match status" value="1"/>
</dbReference>
<accession>A0A9W8S1V9</accession>
<keyword evidence="4" id="KW-0560">Oxidoreductase</keyword>
<dbReference type="Gene3D" id="3.30.465.10">
    <property type="match status" value="1"/>
</dbReference>
<dbReference type="PROSITE" id="PS51387">
    <property type="entry name" value="FAD_PCMH"/>
    <property type="match status" value="1"/>
</dbReference>
<dbReference type="InterPro" id="IPR016166">
    <property type="entry name" value="FAD-bd_PCMH"/>
</dbReference>
<keyword evidence="2" id="KW-0285">Flavoprotein</keyword>
<dbReference type="InterPro" id="IPR050416">
    <property type="entry name" value="FAD-linked_Oxidoreductase"/>
</dbReference>
<dbReference type="InterPro" id="IPR036318">
    <property type="entry name" value="FAD-bd_PCMH-like_sf"/>
</dbReference>
<evidence type="ECO:0000313" key="8">
    <source>
        <dbReference type="Proteomes" id="UP001152049"/>
    </source>
</evidence>
<evidence type="ECO:0000256" key="1">
    <source>
        <dbReference type="ARBA" id="ARBA00005466"/>
    </source>
</evidence>
<sequence length="517" mass="56661">MRRVSIVLQWLLCITAIVHAAESPSSRSKGRIAKFLESVGIDPAEIDIPHRTEGNATFACAILDATNNSDVVFPNDGQIYTEEANAHASSTARKRPRCICTPRSTNGVVLAVRVAAFLKTRFAVRSGGHSPMVGFANIDDGFLLSMNVITDLEYNSKSQTLTSGFGNRWLDIYDYLQPLGRVVVGGRAPTVGLALATGGGLSHLSNLYGWASQNTISYRMVLGNGTVVTASERQNSDLYFAVKAGSNNYGFVTHITQHTYPLGRVWGGVMVFPGNQSTEFMGAMSDFQRSGQLDRKAAILPYISTVGDVIIAQLVYLEGRARPAAFAPFYSITTLQSNLRFYDSFRDFVAAPATAELERYTYGVTTILHDKQAYQDVIGIVDRYRAAIQSIPSLDVVLMPQPISISMVRESIKRGPDPMGVTAKPQLWLGVTCDAWNRPADDAKVGRLLVDIIADIGRYSKTRGLYDKFLFLNDAHSSQKPLQGYGSNTFETLKATSLKWDPQRVFQRLVPGGFKLG</sequence>
<feature type="signal peptide" evidence="5">
    <location>
        <begin position="1"/>
        <end position="20"/>
    </location>
</feature>
<evidence type="ECO:0000313" key="7">
    <source>
        <dbReference type="EMBL" id="KAJ4263546.1"/>
    </source>
</evidence>
<dbReference type="AlphaFoldDB" id="A0A9W8S1V9"/>
<dbReference type="SUPFAM" id="SSF56176">
    <property type="entry name" value="FAD-binding/transporter-associated domain-like"/>
    <property type="match status" value="1"/>
</dbReference>
<evidence type="ECO:0000256" key="3">
    <source>
        <dbReference type="ARBA" id="ARBA00022827"/>
    </source>
</evidence>
<proteinExistence type="inferred from homology"/>
<protein>
    <recommendedName>
        <fullName evidence="6">FAD-binding PCMH-type domain-containing protein</fullName>
    </recommendedName>
</protein>
<gene>
    <name evidence="7" type="ORF">NW762_006365</name>
</gene>
<keyword evidence="8" id="KW-1185">Reference proteome</keyword>
<evidence type="ECO:0000259" key="6">
    <source>
        <dbReference type="PROSITE" id="PS51387"/>
    </source>
</evidence>
<dbReference type="GO" id="GO:0071949">
    <property type="term" value="F:FAD binding"/>
    <property type="evidence" value="ECO:0007669"/>
    <property type="project" value="InterPro"/>
</dbReference>
<reference evidence="7" key="1">
    <citation type="submission" date="2022-09" db="EMBL/GenBank/DDBJ databases">
        <title>Fusarium specimens isolated from Avocado Roots.</title>
        <authorList>
            <person name="Stajich J."/>
            <person name="Roper C."/>
            <person name="Heimlech-Rivalta G."/>
        </authorList>
    </citation>
    <scope>NUCLEOTIDE SEQUENCE</scope>
    <source>
        <strain evidence="7">CF00136</strain>
    </source>
</reference>
<dbReference type="Pfam" id="PF01565">
    <property type="entry name" value="FAD_binding_4"/>
    <property type="match status" value="1"/>
</dbReference>
<name>A0A9W8S1V9_9HYPO</name>
<dbReference type="EMBL" id="JAOQAZ010000010">
    <property type="protein sequence ID" value="KAJ4263546.1"/>
    <property type="molecule type" value="Genomic_DNA"/>
</dbReference>